<evidence type="ECO:0000259" key="6">
    <source>
        <dbReference type="PROSITE" id="PS51900"/>
    </source>
</evidence>
<dbReference type="Proteomes" id="UP000192293">
    <property type="component" value="Unassembled WGS sequence"/>
</dbReference>
<evidence type="ECO:0000256" key="1">
    <source>
        <dbReference type="ARBA" id="ARBA00008857"/>
    </source>
</evidence>
<dbReference type="CDD" id="cd00397">
    <property type="entry name" value="DNA_BRE_C"/>
    <property type="match status" value="1"/>
</dbReference>
<keyword evidence="8" id="KW-1185">Reference proteome</keyword>
<dbReference type="PANTHER" id="PTHR30349:SF41">
    <property type="entry name" value="INTEGRASE_RECOMBINASE PROTEIN MJ0367-RELATED"/>
    <property type="match status" value="1"/>
</dbReference>
<reference evidence="7 8" key="1">
    <citation type="submission" date="2017-02" db="EMBL/GenBank/DDBJ databases">
        <title>The new phylogeny of genus Mycobacterium.</title>
        <authorList>
            <person name="Tortoli E."/>
            <person name="Trovato A."/>
            <person name="Cirillo D.M."/>
        </authorList>
    </citation>
    <scope>NUCLEOTIDE SEQUENCE [LARGE SCALE GENOMIC DNA]</scope>
    <source>
        <strain evidence="7 8">DSM 45439</strain>
    </source>
</reference>
<comment type="similarity">
    <text evidence="1">Belongs to the 'phage' integrase family.</text>
</comment>
<dbReference type="PROSITE" id="PS51898">
    <property type="entry name" value="TYR_RECOMBINASE"/>
    <property type="match status" value="1"/>
</dbReference>
<feature type="domain" description="Tyr recombinase" evidence="5">
    <location>
        <begin position="95"/>
        <end position="265"/>
    </location>
</feature>
<dbReference type="Gene3D" id="1.10.443.10">
    <property type="entry name" value="Intergrase catalytic core"/>
    <property type="match status" value="1"/>
</dbReference>
<feature type="domain" description="Core-binding (CB)" evidence="6">
    <location>
        <begin position="1"/>
        <end position="76"/>
    </location>
</feature>
<organism evidence="7 8">
    <name type="scientific">Mycobacterium bouchedurhonense</name>
    <dbReference type="NCBI Taxonomy" id="701041"/>
    <lineage>
        <taxon>Bacteria</taxon>
        <taxon>Bacillati</taxon>
        <taxon>Actinomycetota</taxon>
        <taxon>Actinomycetes</taxon>
        <taxon>Mycobacteriales</taxon>
        <taxon>Mycobacteriaceae</taxon>
        <taxon>Mycobacterium</taxon>
        <taxon>Mycobacterium avium complex (MAC)</taxon>
    </lineage>
</organism>
<accession>A0ABX3SD39</accession>
<dbReference type="InterPro" id="IPR044068">
    <property type="entry name" value="CB"/>
</dbReference>
<proteinExistence type="inferred from homology"/>
<protein>
    <submittedName>
        <fullName evidence="7">Recombinase XerD</fullName>
    </submittedName>
</protein>
<keyword evidence="2 4" id="KW-0238">DNA-binding</keyword>
<comment type="caution">
    <text evidence="7">The sequence shown here is derived from an EMBL/GenBank/DDBJ whole genome shotgun (WGS) entry which is preliminary data.</text>
</comment>
<dbReference type="InterPro" id="IPR013762">
    <property type="entry name" value="Integrase-like_cat_sf"/>
</dbReference>
<evidence type="ECO:0000313" key="7">
    <source>
        <dbReference type="EMBL" id="ORA50318.1"/>
    </source>
</evidence>
<dbReference type="SUPFAM" id="SSF56349">
    <property type="entry name" value="DNA breaking-rejoining enzymes"/>
    <property type="match status" value="1"/>
</dbReference>
<evidence type="ECO:0000256" key="3">
    <source>
        <dbReference type="ARBA" id="ARBA00023172"/>
    </source>
</evidence>
<gene>
    <name evidence="7" type="ORF">BST19_15300</name>
</gene>
<evidence type="ECO:0000259" key="5">
    <source>
        <dbReference type="PROSITE" id="PS51898"/>
    </source>
</evidence>
<dbReference type="PROSITE" id="PS51900">
    <property type="entry name" value="CB"/>
    <property type="match status" value="1"/>
</dbReference>
<dbReference type="InterPro" id="IPR002104">
    <property type="entry name" value="Integrase_catalytic"/>
</dbReference>
<evidence type="ECO:0000313" key="8">
    <source>
        <dbReference type="Proteomes" id="UP000192293"/>
    </source>
</evidence>
<sequence>MPPLDAWEIHMRGAGRSERTIRDGRLRIEHMERFTGKTVATMTPLDVSQFLARPTLNAWSKASYFGSIASFYRWYGVNGGVDITARLPRPKMPKSTPRPISDAQLRELLATNMRPKTRVMIMLAALAGLRVHEIAQVRGEDVDIEARTLRVTGKGNRTETLPLHPLLVEVARVMPRRGWWFMGNSKRPGQPIARRSVSEIIQMAMERAGIPGGTAHRLRHWYGTKLVADGADLRTVQGLMRHANLNTTAVYVQVVDGKRAEAIDRLTLPLSEASEPVHAEAASALERCNRSITRVLGRLEPGAQMSRTKLSQALRSDVRPHIDAAIDALSADGVLVAATTGRGRVYRLSSLPQ</sequence>
<dbReference type="PANTHER" id="PTHR30349">
    <property type="entry name" value="PHAGE INTEGRASE-RELATED"/>
    <property type="match status" value="1"/>
</dbReference>
<name>A0ABX3SD39_MYCBC</name>
<dbReference type="EMBL" id="MVHL01000021">
    <property type="protein sequence ID" value="ORA50318.1"/>
    <property type="molecule type" value="Genomic_DNA"/>
</dbReference>
<dbReference type="InterPro" id="IPR011010">
    <property type="entry name" value="DNA_brk_join_enz"/>
</dbReference>
<evidence type="ECO:0000256" key="2">
    <source>
        <dbReference type="ARBA" id="ARBA00023125"/>
    </source>
</evidence>
<keyword evidence="3" id="KW-0233">DNA recombination</keyword>
<dbReference type="Pfam" id="PF00589">
    <property type="entry name" value="Phage_integrase"/>
    <property type="match status" value="1"/>
</dbReference>
<dbReference type="InterPro" id="IPR050090">
    <property type="entry name" value="Tyrosine_recombinase_XerCD"/>
</dbReference>
<evidence type="ECO:0000256" key="4">
    <source>
        <dbReference type="PROSITE-ProRule" id="PRU01248"/>
    </source>
</evidence>